<feature type="region of interest" description="Disordered" evidence="1">
    <location>
        <begin position="215"/>
        <end position="239"/>
    </location>
</feature>
<name>A0AAD1TZZ7_EUPCR</name>
<evidence type="ECO:0000313" key="3">
    <source>
        <dbReference type="Proteomes" id="UP001295684"/>
    </source>
</evidence>
<evidence type="ECO:0000313" key="2">
    <source>
        <dbReference type="EMBL" id="CAI2359622.1"/>
    </source>
</evidence>
<gene>
    <name evidence="2" type="ORF">ECRASSUSDP1_LOCUS914</name>
</gene>
<evidence type="ECO:0000256" key="1">
    <source>
        <dbReference type="SAM" id="MobiDB-lite"/>
    </source>
</evidence>
<sequence length="271" mass="31792">MRGLRKKSKKFEKEGIFVYKVAKNIKRSAKRSTRGVIQRNFNSGLPGKNMLDKHNGYVSMYGRELKCSGFQSRSSQRTEYSETGFRTFNKPMITSHRKNVSYTFSRVESDKFKKAALNHYDDGYVIKSAICYKNLSSSKRPRNYRTERNNSTEGYRNHSVYHFKNNYFSNLSQANSEFINPVSQRTEDGKIIHDVDIIAEKMIVTLHDTKKPQSRSLYHSLDSKSRRSSLTKRVTTKNDARERHNTFMKHKNHQIQLSKLWKDKLVQANRK</sequence>
<protein>
    <submittedName>
        <fullName evidence="2">Uncharacterized protein</fullName>
    </submittedName>
</protein>
<dbReference type="AlphaFoldDB" id="A0AAD1TZZ7"/>
<reference evidence="2" key="1">
    <citation type="submission" date="2023-07" db="EMBL/GenBank/DDBJ databases">
        <authorList>
            <consortium name="AG Swart"/>
            <person name="Singh M."/>
            <person name="Singh A."/>
            <person name="Seah K."/>
            <person name="Emmerich C."/>
        </authorList>
    </citation>
    <scope>NUCLEOTIDE SEQUENCE</scope>
    <source>
        <strain evidence="2">DP1</strain>
    </source>
</reference>
<accession>A0AAD1TZZ7</accession>
<dbReference type="Proteomes" id="UP001295684">
    <property type="component" value="Unassembled WGS sequence"/>
</dbReference>
<dbReference type="EMBL" id="CAMPGE010000860">
    <property type="protein sequence ID" value="CAI2359622.1"/>
    <property type="molecule type" value="Genomic_DNA"/>
</dbReference>
<organism evidence="2 3">
    <name type="scientific">Euplotes crassus</name>
    <dbReference type="NCBI Taxonomy" id="5936"/>
    <lineage>
        <taxon>Eukaryota</taxon>
        <taxon>Sar</taxon>
        <taxon>Alveolata</taxon>
        <taxon>Ciliophora</taxon>
        <taxon>Intramacronucleata</taxon>
        <taxon>Spirotrichea</taxon>
        <taxon>Hypotrichia</taxon>
        <taxon>Euplotida</taxon>
        <taxon>Euplotidae</taxon>
        <taxon>Moneuplotes</taxon>
    </lineage>
</organism>
<keyword evidence="3" id="KW-1185">Reference proteome</keyword>
<comment type="caution">
    <text evidence="2">The sequence shown here is derived from an EMBL/GenBank/DDBJ whole genome shotgun (WGS) entry which is preliminary data.</text>
</comment>
<proteinExistence type="predicted"/>